<evidence type="ECO:0000313" key="2">
    <source>
        <dbReference type="Proteomes" id="UP000271531"/>
    </source>
</evidence>
<reference evidence="1 2" key="1">
    <citation type="submission" date="2018-08" db="EMBL/GenBank/DDBJ databases">
        <title>Recombination of ecologically and evolutionarily significant loci maintains genetic cohesion in the Pseudomonas syringae species complex.</title>
        <authorList>
            <person name="Dillon M."/>
            <person name="Thakur S."/>
            <person name="Almeida R.N.D."/>
            <person name="Weir B.S."/>
            <person name="Guttman D.S."/>
        </authorList>
    </citation>
    <scope>NUCLEOTIDE SEQUENCE [LARGE SCALE GENOMIC DNA]</scope>
    <source>
        <strain evidence="1 2">ICMP 4525</strain>
    </source>
</reference>
<proteinExistence type="predicted"/>
<protein>
    <submittedName>
        <fullName evidence="1">Uncharacterized protein</fullName>
    </submittedName>
</protein>
<gene>
    <name evidence="1" type="ORF">ALP03_03198</name>
</gene>
<sequence length="43" mass="4637">MIMSVRNLLNVVITSVLIAFSTQALSATEVVLSITAPVPIYYP</sequence>
<dbReference type="EMBL" id="RBVA01000639">
    <property type="protein sequence ID" value="RMV95224.1"/>
    <property type="molecule type" value="Genomic_DNA"/>
</dbReference>
<dbReference type="AlphaFoldDB" id="A0A3M6GS00"/>
<comment type="caution">
    <text evidence="1">The sequence shown here is derived from an EMBL/GenBank/DDBJ whole genome shotgun (WGS) entry which is preliminary data.</text>
</comment>
<evidence type="ECO:0000313" key="1">
    <source>
        <dbReference type="EMBL" id="RMV95224.1"/>
    </source>
</evidence>
<accession>A0A3M6GS00</accession>
<organism evidence="1 2">
    <name type="scientific">Pseudomonas amygdali pv. tabaci</name>
    <name type="common">Pseudomonas syringae pv. tabaci</name>
    <dbReference type="NCBI Taxonomy" id="322"/>
    <lineage>
        <taxon>Bacteria</taxon>
        <taxon>Pseudomonadati</taxon>
        <taxon>Pseudomonadota</taxon>
        <taxon>Gammaproteobacteria</taxon>
        <taxon>Pseudomonadales</taxon>
        <taxon>Pseudomonadaceae</taxon>
        <taxon>Pseudomonas</taxon>
        <taxon>Pseudomonas amygdali</taxon>
    </lineage>
</organism>
<dbReference type="Proteomes" id="UP000271531">
    <property type="component" value="Unassembled WGS sequence"/>
</dbReference>
<name>A0A3M6GS00_PSEAJ</name>